<comment type="caution">
    <text evidence="1">The sequence shown here is derived from an EMBL/GenBank/DDBJ whole genome shotgun (WGS) entry which is preliminary data.</text>
</comment>
<protein>
    <submittedName>
        <fullName evidence="1">Uncharacterized protein</fullName>
    </submittedName>
</protein>
<proteinExistence type="predicted"/>
<keyword evidence="2" id="KW-1185">Reference proteome</keyword>
<accession>A0A2P6NQF5</accession>
<dbReference type="Proteomes" id="UP000241769">
    <property type="component" value="Unassembled WGS sequence"/>
</dbReference>
<evidence type="ECO:0000313" key="1">
    <source>
        <dbReference type="EMBL" id="PRP86138.1"/>
    </source>
</evidence>
<organism evidence="1 2">
    <name type="scientific">Planoprotostelium fungivorum</name>
    <dbReference type="NCBI Taxonomy" id="1890364"/>
    <lineage>
        <taxon>Eukaryota</taxon>
        <taxon>Amoebozoa</taxon>
        <taxon>Evosea</taxon>
        <taxon>Variosea</taxon>
        <taxon>Cavosteliida</taxon>
        <taxon>Cavosteliaceae</taxon>
        <taxon>Planoprotostelium</taxon>
    </lineage>
</organism>
<sequence length="377" mass="40571">MNPLNEYVPAVQQWSAIDPNLSGRFVNNKVIHLHLTLEANSLQLTQTEGGAQILETQSMNRAGFGGKLSNLFHRAEDRFGGTPNSRWALFGINENLLAEFTAKTSYGAATALKGWIFLAENHFGWVSHIDSQNRVVKTLIPWVNVTDIIPTSRHGPSKKYQFRPITEPGSAQPEGFQLLTRDNLVYQFFGLKSNIEQVFQLLNNVWLGRHTIPGFVSGLQIGGFNLGPHNVQGYGLAAQAPQNTLNPNLQNTTAPHTASIQNPSYPPTMRSTAARGVPGGYAQTTLLPSTAAVVSQTSTMSSHIMPPSVSPVRVNQPTASVSQYDLANLVHRGLVQPVSTAPAAPAIVTTMGLQKGYAQSSTGAALGQTAPGVKFGL</sequence>
<dbReference type="EMBL" id="MDYQ01000035">
    <property type="protein sequence ID" value="PRP86138.1"/>
    <property type="molecule type" value="Genomic_DNA"/>
</dbReference>
<gene>
    <name evidence="1" type="ORF">PROFUN_03125</name>
</gene>
<evidence type="ECO:0000313" key="2">
    <source>
        <dbReference type="Proteomes" id="UP000241769"/>
    </source>
</evidence>
<reference evidence="1 2" key="1">
    <citation type="journal article" date="2018" name="Genome Biol. Evol.">
        <title>Multiple Roots of Fruiting Body Formation in Amoebozoa.</title>
        <authorList>
            <person name="Hillmann F."/>
            <person name="Forbes G."/>
            <person name="Novohradska S."/>
            <person name="Ferling I."/>
            <person name="Riege K."/>
            <person name="Groth M."/>
            <person name="Westermann M."/>
            <person name="Marz M."/>
            <person name="Spaller T."/>
            <person name="Winckler T."/>
            <person name="Schaap P."/>
            <person name="Glockner G."/>
        </authorList>
    </citation>
    <scope>NUCLEOTIDE SEQUENCE [LARGE SCALE GENOMIC DNA]</scope>
    <source>
        <strain evidence="1 2">Jena</strain>
    </source>
</reference>
<dbReference type="AlphaFoldDB" id="A0A2P6NQF5"/>
<dbReference type="InParanoid" id="A0A2P6NQF5"/>
<name>A0A2P6NQF5_9EUKA</name>